<gene>
    <name evidence="1" type="ORF">PR048_019070</name>
</gene>
<dbReference type="Proteomes" id="UP001159363">
    <property type="component" value="Chromosome 6"/>
</dbReference>
<evidence type="ECO:0000313" key="1">
    <source>
        <dbReference type="EMBL" id="KAJ8878492.1"/>
    </source>
</evidence>
<accession>A0ABQ9H2F9</accession>
<reference evidence="1 2" key="1">
    <citation type="submission" date="2023-02" db="EMBL/GenBank/DDBJ databases">
        <title>LHISI_Scaffold_Assembly.</title>
        <authorList>
            <person name="Stuart O.P."/>
            <person name="Cleave R."/>
            <person name="Magrath M.J.L."/>
            <person name="Mikheyev A.S."/>
        </authorList>
    </citation>
    <scope>NUCLEOTIDE SEQUENCE [LARGE SCALE GENOMIC DNA]</scope>
    <source>
        <strain evidence="1">Daus_M_001</strain>
        <tissue evidence="1">Leg muscle</tissue>
    </source>
</reference>
<name>A0ABQ9H2F9_9NEOP</name>
<comment type="caution">
    <text evidence="1">The sequence shown here is derived from an EMBL/GenBank/DDBJ whole genome shotgun (WGS) entry which is preliminary data.</text>
</comment>
<sequence>MKRQQQQVTNFFQTKSKCIENHNDSASDVNISDSECKYFCSEDKGAVLITDCKQDPASTSSNNSKSYAMSIRDRESTSLCTEDTGAVLLSDSKSDIATADIIGTSSSPTVTHSFKAEWYMKWPWLHWDDTLGTVKCFVCLLAKELNIKVITSKVDPTFIVSGFYNWKKASEKLSYLENSESHKDSEKALLSFNQKPVSARLSAQVSKGLEKARKALITIVSSIKFLAGLILRGKQEKEEEIKYLTLKIGCSSGITGFPMISKIKYCKLLSLIVVRNLNQGIKKKMYLALIVDEMTDNSTKEQVSISLQNVSDGFDIFEDLIGLYETSSTTGDTLAAIIEDVLLRLDLPIEDNRGQYYDADGDLASAKNTTLKPLSPTRWTVRSKFWNVVNSQYETILSVLDSLKSRVCCKWIVCFL</sequence>
<evidence type="ECO:0000313" key="2">
    <source>
        <dbReference type="Proteomes" id="UP001159363"/>
    </source>
</evidence>
<dbReference type="PANTHER" id="PTHR45749:SF21">
    <property type="entry name" value="DUF4371 DOMAIN-CONTAINING PROTEIN"/>
    <property type="match status" value="1"/>
</dbReference>
<dbReference type="PANTHER" id="PTHR45749">
    <property type="match status" value="1"/>
</dbReference>
<dbReference type="EMBL" id="JARBHB010000007">
    <property type="protein sequence ID" value="KAJ8878492.1"/>
    <property type="molecule type" value="Genomic_DNA"/>
</dbReference>
<proteinExistence type="predicted"/>
<protein>
    <submittedName>
        <fullName evidence="1">Uncharacterized protein</fullName>
    </submittedName>
</protein>
<organism evidence="1 2">
    <name type="scientific">Dryococelus australis</name>
    <dbReference type="NCBI Taxonomy" id="614101"/>
    <lineage>
        <taxon>Eukaryota</taxon>
        <taxon>Metazoa</taxon>
        <taxon>Ecdysozoa</taxon>
        <taxon>Arthropoda</taxon>
        <taxon>Hexapoda</taxon>
        <taxon>Insecta</taxon>
        <taxon>Pterygota</taxon>
        <taxon>Neoptera</taxon>
        <taxon>Polyneoptera</taxon>
        <taxon>Phasmatodea</taxon>
        <taxon>Verophasmatodea</taxon>
        <taxon>Anareolatae</taxon>
        <taxon>Phasmatidae</taxon>
        <taxon>Eurycanthinae</taxon>
        <taxon>Dryococelus</taxon>
    </lineage>
</organism>
<keyword evidence="2" id="KW-1185">Reference proteome</keyword>